<dbReference type="OMA" id="DIRGGQQ"/>
<evidence type="ECO:0000256" key="1">
    <source>
        <dbReference type="SAM" id="Coils"/>
    </source>
</evidence>
<dbReference type="VEuPathDB" id="TriTrypDB:TvY486_0303670"/>
<sequence>MEYTDIYLRQRHGEVSSPSQAVRAPEGGPAMDTSASYLLKGAFSVQQLFDRLEALSVRVDAFDEKMVNIIKLVKLAQGLQEEKESDLQRQVRELRLRLKKQEHTTAELQKELQEARGGIPLLVQEAVQHAWEAVKDSTTRLCEQNSERLAQAKLGMESALHEVEEKLRIHVASVRRDLDSSRSLQEEQVVGLQQKVLLVEKNVRDLEASCAHHISQFSSLESSVHSVSDSFDLIKQKVHEATLSVEALKNSKNAMHELCVDEIESTRQWVARNLQRVKQHMEVVSADVSQLQSEHVNLSARIERLSCQASVECRRLRSQLAQKAREAEALDSIVEKEFSKVGDVAKRHEGLRSETSVLKDLVF</sequence>
<name>G0TTB0_TRYVY</name>
<feature type="coiled-coil region" evidence="1">
    <location>
        <begin position="84"/>
        <end position="118"/>
    </location>
</feature>
<dbReference type="AlphaFoldDB" id="G0TTB0"/>
<evidence type="ECO:0000313" key="2">
    <source>
        <dbReference type="EMBL" id="CCC47191.1"/>
    </source>
</evidence>
<protein>
    <submittedName>
        <fullName evidence="2">Uncharacterized protein</fullName>
    </submittedName>
</protein>
<gene>
    <name evidence="2" type="ORF">TVY486_0303670</name>
</gene>
<organism evidence="2">
    <name type="scientific">Trypanosoma vivax (strain Y486)</name>
    <dbReference type="NCBI Taxonomy" id="1055687"/>
    <lineage>
        <taxon>Eukaryota</taxon>
        <taxon>Discoba</taxon>
        <taxon>Euglenozoa</taxon>
        <taxon>Kinetoplastea</taxon>
        <taxon>Metakinetoplastina</taxon>
        <taxon>Trypanosomatida</taxon>
        <taxon>Trypanosomatidae</taxon>
        <taxon>Trypanosoma</taxon>
        <taxon>Duttonella</taxon>
    </lineage>
</organism>
<feature type="coiled-coil region" evidence="1">
    <location>
        <begin position="274"/>
        <end position="308"/>
    </location>
</feature>
<keyword evidence="1" id="KW-0175">Coiled coil</keyword>
<accession>G0TTB0</accession>
<reference evidence="2" key="1">
    <citation type="journal article" date="2012" name="Proc. Natl. Acad. Sci. U.S.A.">
        <title>Antigenic diversity is generated by distinct evolutionary mechanisms in African trypanosome species.</title>
        <authorList>
            <person name="Jackson A.P."/>
            <person name="Berry A."/>
            <person name="Aslett M."/>
            <person name="Allison H.C."/>
            <person name="Burton P."/>
            <person name="Vavrova-Anderson J."/>
            <person name="Brown R."/>
            <person name="Browne H."/>
            <person name="Corton N."/>
            <person name="Hauser H."/>
            <person name="Gamble J."/>
            <person name="Gilderthorp R."/>
            <person name="Marcello L."/>
            <person name="McQuillan J."/>
            <person name="Otto T.D."/>
            <person name="Quail M.A."/>
            <person name="Sanders M.J."/>
            <person name="van Tonder A."/>
            <person name="Ginger M.L."/>
            <person name="Field M.C."/>
            <person name="Barry J.D."/>
            <person name="Hertz-Fowler C."/>
            <person name="Berriman M."/>
        </authorList>
    </citation>
    <scope>NUCLEOTIDE SEQUENCE</scope>
    <source>
        <strain evidence="2">Y486</strain>
    </source>
</reference>
<proteinExistence type="predicted"/>
<dbReference type="EMBL" id="HE573019">
    <property type="protein sequence ID" value="CCC47191.1"/>
    <property type="molecule type" value="Genomic_DNA"/>
</dbReference>